<evidence type="ECO:0000256" key="1">
    <source>
        <dbReference type="ARBA" id="ARBA00023075"/>
    </source>
</evidence>
<evidence type="ECO:0000313" key="4">
    <source>
        <dbReference type="Proteomes" id="UP001597380"/>
    </source>
</evidence>
<feature type="domain" description="2Fe-2S ferredoxin-type" evidence="2">
    <location>
        <begin position="11"/>
        <end position="85"/>
    </location>
</feature>
<dbReference type="Pfam" id="PF00111">
    <property type="entry name" value="Fer2"/>
    <property type="match status" value="1"/>
</dbReference>
<dbReference type="EMBL" id="JBHUHT010000007">
    <property type="protein sequence ID" value="MFD2094930.1"/>
    <property type="molecule type" value="Genomic_DNA"/>
</dbReference>
<comment type="caution">
    <text evidence="3">The sequence shown here is derived from an EMBL/GenBank/DDBJ whole genome shotgun (WGS) entry which is preliminary data.</text>
</comment>
<dbReference type="SUPFAM" id="SSF54292">
    <property type="entry name" value="2Fe-2S ferredoxin-like"/>
    <property type="match status" value="1"/>
</dbReference>
<dbReference type="Proteomes" id="UP001597380">
    <property type="component" value="Unassembled WGS sequence"/>
</dbReference>
<evidence type="ECO:0000313" key="3">
    <source>
        <dbReference type="EMBL" id="MFD2094930.1"/>
    </source>
</evidence>
<accession>A0ABW4XJM4</accession>
<dbReference type="CDD" id="cd00207">
    <property type="entry name" value="fer2"/>
    <property type="match status" value="1"/>
</dbReference>
<proteinExistence type="predicted"/>
<dbReference type="RefSeq" id="WP_345338067.1">
    <property type="nucleotide sequence ID" value="NZ_BAABLI010000004.1"/>
</dbReference>
<evidence type="ECO:0000259" key="2">
    <source>
        <dbReference type="Pfam" id="PF00111"/>
    </source>
</evidence>
<reference evidence="4" key="1">
    <citation type="journal article" date="2019" name="Int. J. Syst. Evol. Microbiol.">
        <title>The Global Catalogue of Microorganisms (GCM) 10K type strain sequencing project: providing services to taxonomists for standard genome sequencing and annotation.</title>
        <authorList>
            <consortium name="The Broad Institute Genomics Platform"/>
            <consortium name="The Broad Institute Genome Sequencing Center for Infectious Disease"/>
            <person name="Wu L."/>
            <person name="Ma J."/>
        </authorList>
    </citation>
    <scope>NUCLEOTIDE SEQUENCE [LARGE SCALE GENOMIC DNA]</scope>
    <source>
        <strain evidence="4">CGMCC 1.10992</strain>
    </source>
</reference>
<dbReference type="InterPro" id="IPR036010">
    <property type="entry name" value="2Fe-2S_ferredoxin-like_sf"/>
</dbReference>
<dbReference type="InterPro" id="IPR012675">
    <property type="entry name" value="Beta-grasp_dom_sf"/>
</dbReference>
<keyword evidence="4" id="KW-1185">Reference proteome</keyword>
<organism evidence="3 4">
    <name type="scientific">Corallincola platygyrae</name>
    <dbReference type="NCBI Taxonomy" id="1193278"/>
    <lineage>
        <taxon>Bacteria</taxon>
        <taxon>Pseudomonadati</taxon>
        <taxon>Pseudomonadota</taxon>
        <taxon>Gammaproteobacteria</taxon>
        <taxon>Alteromonadales</taxon>
        <taxon>Psychromonadaceae</taxon>
        <taxon>Corallincola</taxon>
    </lineage>
</organism>
<name>A0ABW4XJM4_9GAMM</name>
<gene>
    <name evidence="3" type="ORF">ACFSJ3_02975</name>
</gene>
<dbReference type="Gene3D" id="3.10.20.30">
    <property type="match status" value="1"/>
</dbReference>
<keyword evidence="1" id="KW-0830">Ubiquinone</keyword>
<dbReference type="InterPro" id="IPR001041">
    <property type="entry name" value="2Fe-2S_ferredoxin-type"/>
</dbReference>
<sequence>MISAKNASKSSTLTIEKGSQLQDYRNDFDDMLPEFGCCKGMCGLCLIEITAGHEHLGEVTKVEEMTLTSMDRDLKSYRLACQLSVQGNFEFKPIF</sequence>
<protein>
    <submittedName>
        <fullName evidence="3">2Fe-2S iron-sulfur cluster-binding protein</fullName>
    </submittedName>
</protein>